<reference evidence="3" key="1">
    <citation type="journal article" date="2012" name="J. Bacteriol.">
        <title>Complete genome sequence of Mycoplasma pneumoniae type 2a strain 309, isolated in Japan.</title>
        <authorList>
            <person name="Kenri T."/>
            <person name="Horino A."/>
            <person name="Matsui M."/>
            <person name="Sasaki Y."/>
            <person name="Suzuki S."/>
            <person name="Narita M."/>
            <person name="Ohya H."/>
            <person name="Okazaki N."/>
            <person name="Shibayama K."/>
        </authorList>
    </citation>
    <scope>NUCLEOTIDE SEQUENCE [LARGE SCALE GENOMIC DNA]</scope>
    <source>
        <strain evidence="3">309</strain>
    </source>
</reference>
<evidence type="ECO:0000313" key="3">
    <source>
        <dbReference type="Proteomes" id="UP000007105"/>
    </source>
</evidence>
<evidence type="ECO:0000256" key="1">
    <source>
        <dbReference type="SAM" id="MobiDB-lite"/>
    </source>
</evidence>
<feature type="compositionally biased region" description="Low complexity" evidence="1">
    <location>
        <begin position="191"/>
        <end position="203"/>
    </location>
</feature>
<dbReference type="AlphaFoldDB" id="A0AB33HRH5"/>
<organism evidence="2 3">
    <name type="scientific">Mycoplasmoides pneumoniae 309</name>
    <dbReference type="NCBI Taxonomy" id="1112856"/>
    <lineage>
        <taxon>Bacteria</taxon>
        <taxon>Bacillati</taxon>
        <taxon>Mycoplasmatota</taxon>
        <taxon>Mycoplasmoidales</taxon>
        <taxon>Mycoplasmoidaceae</taxon>
        <taxon>Mycoplasmoides</taxon>
    </lineage>
</organism>
<sequence>MGSQNQGSTTTTSAGNPDSLVTDKVDQKGQVQTSGQNLSETNYTNLPPNLTPTSDWPNALSFTNKNNAQRAQLFLHGLLGSIPVLVNKSGENNEKFQATDQKWSYTELKSDQTKLNLPAYGEVNGLLNPALVETYFGTTRTSSTANQNSTTVPGIGLKFPNKIMIQRLCWSPPGWLERPRTLVTSLSVAPASASSSAGGWSASRTLSNPARVTSDSS</sequence>
<name>A0AB33HRH5_MYCPM</name>
<feature type="compositionally biased region" description="Low complexity" evidence="1">
    <location>
        <begin position="1"/>
        <end position="16"/>
    </location>
</feature>
<gene>
    <name evidence="2" type="ORF">MPNA2020</name>
</gene>
<evidence type="ECO:0000313" key="2">
    <source>
        <dbReference type="EMBL" id="BAL21776.1"/>
    </source>
</evidence>
<accession>A0AB33HRH5</accession>
<dbReference type="EMBL" id="AP012303">
    <property type="protein sequence ID" value="BAL21776.1"/>
    <property type="molecule type" value="Genomic_DNA"/>
</dbReference>
<proteinExistence type="predicted"/>
<feature type="region of interest" description="Disordered" evidence="1">
    <location>
        <begin position="191"/>
        <end position="217"/>
    </location>
</feature>
<protein>
    <submittedName>
        <fullName evidence="2">Adhesin P1 homolog</fullName>
    </submittedName>
</protein>
<dbReference type="KEGG" id="mpm:MPNA2020"/>
<feature type="compositionally biased region" description="Polar residues" evidence="1">
    <location>
        <begin position="29"/>
        <end position="44"/>
    </location>
</feature>
<dbReference type="Proteomes" id="UP000007105">
    <property type="component" value="Chromosome"/>
</dbReference>
<feature type="compositionally biased region" description="Polar residues" evidence="1">
    <location>
        <begin position="204"/>
        <end position="217"/>
    </location>
</feature>
<feature type="region of interest" description="Disordered" evidence="1">
    <location>
        <begin position="1"/>
        <end position="44"/>
    </location>
</feature>